<evidence type="ECO:0000313" key="2">
    <source>
        <dbReference type="Proteomes" id="UP000186559"/>
    </source>
</evidence>
<name>A0A1U7D6T6_9RHOB</name>
<dbReference type="Gene3D" id="3.40.50.720">
    <property type="entry name" value="NAD(P)-binding Rossmann-like Domain"/>
    <property type="match status" value="1"/>
</dbReference>
<gene>
    <name evidence="1" type="ORF">Ga0080559_TMP3037</name>
</gene>
<dbReference type="InterPro" id="IPR002347">
    <property type="entry name" value="SDR_fam"/>
</dbReference>
<dbReference type="OrthoDB" id="9785826at2"/>
<dbReference type="PANTHER" id="PTHR43544">
    <property type="entry name" value="SHORT-CHAIN DEHYDROGENASE/REDUCTASE"/>
    <property type="match status" value="1"/>
</dbReference>
<organism evidence="1 2">
    <name type="scientific">Salipiger profundus</name>
    <dbReference type="NCBI Taxonomy" id="1229727"/>
    <lineage>
        <taxon>Bacteria</taxon>
        <taxon>Pseudomonadati</taxon>
        <taxon>Pseudomonadota</taxon>
        <taxon>Alphaproteobacteria</taxon>
        <taxon>Rhodobacterales</taxon>
        <taxon>Roseobacteraceae</taxon>
        <taxon>Salipiger</taxon>
    </lineage>
</organism>
<sequence>MKRALIIGASGGIGSATLEALRSRGVDATGLSRSADGLDVTDEDSVSEALGELEGTFDLIFVATGALRIDGSEPEKSLDAVSVKGLADQYLVNAIGPLLVLKHSRRLLPRNQPAVFAALSARVGSIGDNRMGGWYSYRASKAGVNQLIHGASIELGRKYRQLCCVCLHPGTVETRFTEGYQDRHATVPADVAAGRLLDVIEGLGPEDTGRFLDYSGAEIPW</sequence>
<evidence type="ECO:0008006" key="3">
    <source>
        <dbReference type="Google" id="ProtNLM"/>
    </source>
</evidence>
<dbReference type="InterPro" id="IPR036291">
    <property type="entry name" value="NAD(P)-bd_dom_sf"/>
</dbReference>
<dbReference type="PRINTS" id="PR00081">
    <property type="entry name" value="GDHRDH"/>
</dbReference>
<dbReference type="AlphaFoldDB" id="A0A1U7D6T6"/>
<dbReference type="SUPFAM" id="SSF51735">
    <property type="entry name" value="NAD(P)-binding Rossmann-fold domains"/>
    <property type="match status" value="1"/>
</dbReference>
<dbReference type="Proteomes" id="UP000186559">
    <property type="component" value="Chromosome"/>
</dbReference>
<dbReference type="InterPro" id="IPR051468">
    <property type="entry name" value="Fungal_SecMetab_SDRs"/>
</dbReference>
<accession>A0A1U7D6T6</accession>
<dbReference type="STRING" id="1229727.Ga0080559_TMP3037"/>
<dbReference type="RefSeq" id="WP_017468088.1">
    <property type="nucleotide sequence ID" value="NZ_BMEW01000007.1"/>
</dbReference>
<dbReference type="PANTHER" id="PTHR43544:SF12">
    <property type="entry name" value="NAD(P)-BINDING ROSSMANN-FOLD SUPERFAMILY PROTEIN"/>
    <property type="match status" value="1"/>
</dbReference>
<keyword evidence="2" id="KW-1185">Reference proteome</keyword>
<dbReference type="KEGG" id="tpro:Ga0080559_TMP3037"/>
<proteinExistence type="predicted"/>
<dbReference type="GO" id="GO:0005737">
    <property type="term" value="C:cytoplasm"/>
    <property type="evidence" value="ECO:0007669"/>
    <property type="project" value="TreeGrafter"/>
</dbReference>
<protein>
    <recommendedName>
        <fullName evidence="3">Short-chain alcohol dehydrogenase</fullName>
    </recommendedName>
</protein>
<reference evidence="1 2" key="1">
    <citation type="submission" date="2016-03" db="EMBL/GenBank/DDBJ databases">
        <title>Deep-sea bacteria in the southern Pacific.</title>
        <authorList>
            <person name="Tang K."/>
        </authorList>
    </citation>
    <scope>NUCLEOTIDE SEQUENCE [LARGE SCALE GENOMIC DNA]</scope>
    <source>
        <strain evidence="1 2">JLT2016</strain>
    </source>
</reference>
<evidence type="ECO:0000313" key="1">
    <source>
        <dbReference type="EMBL" id="APX23833.1"/>
    </source>
</evidence>
<dbReference type="GO" id="GO:0016491">
    <property type="term" value="F:oxidoreductase activity"/>
    <property type="evidence" value="ECO:0007669"/>
    <property type="project" value="TreeGrafter"/>
</dbReference>
<dbReference type="Pfam" id="PF13561">
    <property type="entry name" value="adh_short_C2"/>
    <property type="match status" value="1"/>
</dbReference>
<dbReference type="EMBL" id="CP014796">
    <property type="protein sequence ID" value="APX23833.1"/>
    <property type="molecule type" value="Genomic_DNA"/>
</dbReference>